<feature type="domain" description="Guanylate cyclase" evidence="3">
    <location>
        <begin position="82"/>
        <end position="219"/>
    </location>
</feature>
<dbReference type="EMBL" id="CP053661">
    <property type="protein sequence ID" value="QKD84251.1"/>
    <property type="molecule type" value="Genomic_DNA"/>
</dbReference>
<accession>A0A6M8BKT6</accession>
<protein>
    <submittedName>
        <fullName evidence="4">Adenylate/guanylate cyclase domain-containing protein</fullName>
    </submittedName>
</protein>
<reference evidence="4 5" key="1">
    <citation type="submission" date="2020-05" db="EMBL/GenBank/DDBJ databases">
        <title>Complete genome sequence of of a novel Thermoleptolyngbya strain isolated from hot springs of Ganzi, Sichuan China.</title>
        <authorList>
            <person name="Tang J."/>
            <person name="Daroch M."/>
            <person name="Li L."/>
            <person name="Waleron K."/>
            <person name="Waleron M."/>
            <person name="Waleron M."/>
        </authorList>
    </citation>
    <scope>NUCLEOTIDE SEQUENCE [LARGE SCALE GENOMIC DNA]</scope>
    <source>
        <strain evidence="4 5">PKUAC-SCTA183</strain>
    </source>
</reference>
<dbReference type="InterPro" id="IPR001054">
    <property type="entry name" value="A/G_cyclase"/>
</dbReference>
<keyword evidence="1" id="KW-0547">Nucleotide-binding</keyword>
<dbReference type="GO" id="GO:0005737">
    <property type="term" value="C:cytoplasm"/>
    <property type="evidence" value="ECO:0007669"/>
    <property type="project" value="TreeGrafter"/>
</dbReference>
<name>A0A6M8BKT6_9CYAN</name>
<dbReference type="KEGG" id="theu:HPC62_20570"/>
<dbReference type="GO" id="GO:0004016">
    <property type="term" value="F:adenylate cyclase activity"/>
    <property type="evidence" value="ECO:0007669"/>
    <property type="project" value="UniProtKB-ARBA"/>
</dbReference>
<feature type="domain" description="Guanylate cyclase" evidence="3">
    <location>
        <begin position="330"/>
        <end position="470"/>
    </location>
</feature>
<dbReference type="Pfam" id="PF00211">
    <property type="entry name" value="Guanylate_cyc"/>
    <property type="match status" value="2"/>
</dbReference>
<evidence type="ECO:0000256" key="2">
    <source>
        <dbReference type="ARBA" id="ARBA00022840"/>
    </source>
</evidence>
<organism evidence="4 5">
    <name type="scientific">Thermoleptolyngbya sichuanensis A183</name>
    <dbReference type="NCBI Taxonomy" id="2737172"/>
    <lineage>
        <taxon>Bacteria</taxon>
        <taxon>Bacillati</taxon>
        <taxon>Cyanobacteriota</taxon>
        <taxon>Cyanophyceae</taxon>
        <taxon>Oculatellales</taxon>
        <taxon>Oculatellaceae</taxon>
        <taxon>Thermoleptolyngbya</taxon>
        <taxon>Thermoleptolyngbya sichuanensis</taxon>
    </lineage>
</organism>
<dbReference type="Proteomes" id="UP000505210">
    <property type="component" value="Chromosome"/>
</dbReference>
<keyword evidence="2" id="KW-0067">ATP-binding</keyword>
<dbReference type="CDD" id="cd07302">
    <property type="entry name" value="CHD"/>
    <property type="match status" value="2"/>
</dbReference>
<dbReference type="InterPro" id="IPR029787">
    <property type="entry name" value="Nucleotide_cyclase"/>
</dbReference>
<dbReference type="Gene3D" id="3.30.70.1230">
    <property type="entry name" value="Nucleotide cyclase"/>
    <property type="match status" value="2"/>
</dbReference>
<evidence type="ECO:0000256" key="1">
    <source>
        <dbReference type="ARBA" id="ARBA00022741"/>
    </source>
</evidence>
<dbReference type="PANTHER" id="PTHR16305">
    <property type="entry name" value="TESTICULAR SOLUBLE ADENYLYL CYCLASE"/>
    <property type="match status" value="1"/>
</dbReference>
<evidence type="ECO:0000259" key="3">
    <source>
        <dbReference type="PROSITE" id="PS50125"/>
    </source>
</evidence>
<dbReference type="SMART" id="SM00044">
    <property type="entry name" value="CYCc"/>
    <property type="match status" value="2"/>
</dbReference>
<dbReference type="GO" id="GO:0005524">
    <property type="term" value="F:ATP binding"/>
    <property type="evidence" value="ECO:0007669"/>
    <property type="project" value="UniProtKB-KW"/>
</dbReference>
<dbReference type="GO" id="GO:0035556">
    <property type="term" value="P:intracellular signal transduction"/>
    <property type="evidence" value="ECO:0007669"/>
    <property type="project" value="InterPro"/>
</dbReference>
<dbReference type="PROSITE" id="PS50125">
    <property type="entry name" value="GUANYLATE_CYCLASE_2"/>
    <property type="match status" value="2"/>
</dbReference>
<dbReference type="PANTHER" id="PTHR16305:SF35">
    <property type="entry name" value="TRANSCRIPTIONAL ACTIVATOR DOMAIN"/>
    <property type="match status" value="1"/>
</dbReference>
<proteinExistence type="predicted"/>
<evidence type="ECO:0000313" key="4">
    <source>
        <dbReference type="EMBL" id="QKD84251.1"/>
    </source>
</evidence>
<evidence type="ECO:0000313" key="5">
    <source>
        <dbReference type="Proteomes" id="UP000505210"/>
    </source>
</evidence>
<sequence>MLSPSSPDSLPKPLVDLEQRMRPLLPASLYAALWVDPTADTLMQVFQHLRTMQQVLHDYMPRQVSEAPPLPGELRHGWQEGTLLFTDLAGFTPLLEANADAGSEGAAALLTLINQYFSSMIEIISKSGGDLLEFTGDAMLVQFLPGRDGSDAAQAVRAGLRMQRAMTQFTALDMPQGQFSLEMRVGIHSGRFLTADIGTPERMGRVLLGKTVQQAKRAESASAVGRVCVSREVGDRLGQEFPLQPLDAQHSLVIDQLSPEELGEYDITLPRRRMASSMLMDRSIPGLSEEIQKSVGLVEPLASYLPAPILNLLVECAAQRQIPPAFPTPTVVFVNLMGLPEAVDLASPDEVDLLVRRYSQAFALIHASVRSRGGILQKVTYHSLGSDMLVYFGALGSHPEDALRAADMALEVRQIVHQLAPPRSAGQPVDIACRIGLDQGPVFAAEIGSPRARREFNILGDPVNTAARLMTLASSGQILLTESVYRAIAPHYPCTPIGDLFLKGKTTPQPTFELESP</sequence>
<dbReference type="RefSeq" id="WP_172358297.1">
    <property type="nucleotide sequence ID" value="NZ_CP053661.1"/>
</dbReference>
<gene>
    <name evidence="4" type="ORF">HPC62_20570</name>
</gene>
<dbReference type="GO" id="GO:0009190">
    <property type="term" value="P:cyclic nucleotide biosynthetic process"/>
    <property type="evidence" value="ECO:0007669"/>
    <property type="project" value="InterPro"/>
</dbReference>
<keyword evidence="5" id="KW-1185">Reference proteome</keyword>
<dbReference type="SUPFAM" id="SSF55073">
    <property type="entry name" value="Nucleotide cyclase"/>
    <property type="match status" value="2"/>
</dbReference>
<dbReference type="AlphaFoldDB" id="A0A6M8BKT6"/>